<evidence type="ECO:0000256" key="3">
    <source>
        <dbReference type="ARBA" id="ARBA00023136"/>
    </source>
</evidence>
<dbReference type="PANTHER" id="PTHR45932:SF17">
    <property type="entry name" value="CELLULAR RETINALDEHYDE-BINDING_TRIPLE FUNCTION DOMAIN-CONTAINING PROTEIN"/>
    <property type="match status" value="1"/>
</dbReference>
<proteinExistence type="predicted"/>
<dbReference type="Pfam" id="PF03765">
    <property type="entry name" value="CRAL_TRIO_N"/>
    <property type="match status" value="1"/>
</dbReference>
<evidence type="ECO:0000259" key="5">
    <source>
        <dbReference type="PROSITE" id="PS50191"/>
    </source>
</evidence>
<reference evidence="6 7" key="1">
    <citation type="journal article" date="2016" name="Proc. Natl. Acad. Sci. U.S.A.">
        <title>Lipid metabolic changes in an early divergent fungus govern the establishment of a mutualistic symbiosis with endobacteria.</title>
        <authorList>
            <person name="Lastovetsky O.A."/>
            <person name="Gaspar M.L."/>
            <person name="Mondo S.J."/>
            <person name="LaButti K.M."/>
            <person name="Sandor L."/>
            <person name="Grigoriev I.V."/>
            <person name="Henry S.A."/>
            <person name="Pawlowska T.E."/>
        </authorList>
    </citation>
    <scope>NUCLEOTIDE SEQUENCE [LARGE SCALE GENOMIC DNA]</scope>
    <source>
        <strain evidence="6 7">ATCC 11559</strain>
    </source>
</reference>
<dbReference type="InterPro" id="IPR036865">
    <property type="entry name" value="CRAL-TRIO_dom_sf"/>
</dbReference>
<dbReference type="InterPro" id="IPR001251">
    <property type="entry name" value="CRAL-TRIO_dom"/>
</dbReference>
<dbReference type="OMA" id="KFIRARE"/>
<keyword evidence="2" id="KW-0813">Transport</keyword>
<dbReference type="EMBL" id="KV921337">
    <property type="protein sequence ID" value="ORE18149.1"/>
    <property type="molecule type" value="Genomic_DNA"/>
</dbReference>
<protein>
    <submittedName>
        <fullName evidence="6">CRAL/TRIO domain-containing protein</fullName>
    </submittedName>
</protein>
<feature type="region of interest" description="Disordered" evidence="4">
    <location>
        <begin position="254"/>
        <end position="379"/>
    </location>
</feature>
<feature type="compositionally biased region" description="Basic and acidic residues" evidence="4">
    <location>
        <begin position="255"/>
        <end position="273"/>
    </location>
</feature>
<feature type="compositionally biased region" description="Low complexity" evidence="4">
    <location>
        <begin position="302"/>
        <end position="379"/>
    </location>
</feature>
<evidence type="ECO:0000256" key="4">
    <source>
        <dbReference type="SAM" id="MobiDB-lite"/>
    </source>
</evidence>
<feature type="domain" description="CRAL-TRIO" evidence="5">
    <location>
        <begin position="82"/>
        <end position="255"/>
    </location>
</feature>
<dbReference type="SUPFAM" id="SSF52087">
    <property type="entry name" value="CRAL/TRIO domain"/>
    <property type="match status" value="1"/>
</dbReference>
<dbReference type="SMART" id="SM00516">
    <property type="entry name" value="SEC14"/>
    <property type="match status" value="1"/>
</dbReference>
<evidence type="ECO:0000313" key="7">
    <source>
        <dbReference type="Proteomes" id="UP000242381"/>
    </source>
</evidence>
<dbReference type="InterPro" id="IPR044834">
    <property type="entry name" value="PATL"/>
</dbReference>
<keyword evidence="3" id="KW-0472">Membrane</keyword>
<name>A0A1X0S1Q9_RHIZD</name>
<dbReference type="InterPro" id="IPR036273">
    <property type="entry name" value="CRAL/TRIO_N_dom_sf"/>
</dbReference>
<evidence type="ECO:0000313" key="6">
    <source>
        <dbReference type="EMBL" id="ORE18149.1"/>
    </source>
</evidence>
<comment type="subcellular location">
    <subcellularLocation>
        <location evidence="1">Membrane</location>
    </subcellularLocation>
</comment>
<dbReference type="SUPFAM" id="SSF46938">
    <property type="entry name" value="CRAL/TRIO N-terminal domain"/>
    <property type="match status" value="1"/>
</dbReference>
<dbReference type="AlphaFoldDB" id="A0A1X0S1Q9"/>
<dbReference type="InterPro" id="IPR011074">
    <property type="entry name" value="CRAL/TRIO_N_dom"/>
</dbReference>
<dbReference type="SMART" id="SM01100">
    <property type="entry name" value="CRAL_TRIO_N"/>
    <property type="match status" value="1"/>
</dbReference>
<dbReference type="VEuPathDB" id="FungiDB:BCV72DRAFT_263660"/>
<dbReference type="CDD" id="cd00170">
    <property type="entry name" value="SEC14"/>
    <property type="match status" value="1"/>
</dbReference>
<gene>
    <name evidence="6" type="ORF">BCV71DRAFT_255663</name>
</gene>
<dbReference type="Proteomes" id="UP000242381">
    <property type="component" value="Unassembled WGS sequence"/>
</dbReference>
<dbReference type="GO" id="GO:0008289">
    <property type="term" value="F:lipid binding"/>
    <property type="evidence" value="ECO:0007669"/>
    <property type="project" value="InterPro"/>
</dbReference>
<dbReference type="GO" id="GO:0016020">
    <property type="term" value="C:membrane"/>
    <property type="evidence" value="ECO:0007669"/>
    <property type="project" value="UniProtKB-SubCell"/>
</dbReference>
<evidence type="ECO:0000256" key="2">
    <source>
        <dbReference type="ARBA" id="ARBA00022448"/>
    </source>
</evidence>
<sequence>MQPLTSAEKEAVTKLKSNLPDILKNAQVPENYALWTVPLDKDSTDDRLNVLLVKFLRARDMDLVKATKMLTDTLIWRKSFKADDLLDESFDDSLFSTVGYLYKTDKENRPVCYNFYGDIDQSKVFADPDKFIRWRVQLMEKCVQHIDFVHVDSMIVVHDYKGASMFGRTANAKAATKEIIKIMQDNYPEVLAVKFFVNVPWWGSTIFKLIRPLLSEATVKKFVVCSNDELYSSLTKFIPEENLPEVYRSLAPKKASTERNVNEQEKPKKKEAEVVEVLADSPDAPEPAIATVEIDEPISPITPTAPTTAPTTTTTTTTTDATSTDTTPTAPTTTDTTTTDTTHTTTAPTTTDTTTTTADTTTTTTDTTTTTTDITTTTN</sequence>
<evidence type="ECO:0000256" key="1">
    <source>
        <dbReference type="ARBA" id="ARBA00004370"/>
    </source>
</evidence>
<accession>A0A1X0S1Q9</accession>
<dbReference type="Pfam" id="PF00650">
    <property type="entry name" value="CRAL_TRIO"/>
    <property type="match status" value="1"/>
</dbReference>
<dbReference type="PANTHER" id="PTHR45932">
    <property type="entry name" value="PATELLIN-1"/>
    <property type="match status" value="1"/>
</dbReference>
<dbReference type="PROSITE" id="PS50191">
    <property type="entry name" value="CRAL_TRIO"/>
    <property type="match status" value="1"/>
</dbReference>
<dbReference type="Gene3D" id="3.40.525.10">
    <property type="entry name" value="CRAL-TRIO lipid binding domain"/>
    <property type="match status" value="1"/>
</dbReference>
<organism evidence="6 7">
    <name type="scientific">Rhizopus microsporus</name>
    <dbReference type="NCBI Taxonomy" id="58291"/>
    <lineage>
        <taxon>Eukaryota</taxon>
        <taxon>Fungi</taxon>
        <taxon>Fungi incertae sedis</taxon>
        <taxon>Mucoromycota</taxon>
        <taxon>Mucoromycotina</taxon>
        <taxon>Mucoromycetes</taxon>
        <taxon>Mucorales</taxon>
        <taxon>Mucorineae</taxon>
        <taxon>Rhizopodaceae</taxon>
        <taxon>Rhizopus</taxon>
    </lineage>
</organism>